<feature type="domain" description="Mycothiol-dependent maleylpyruvate isomerase metal-binding" evidence="1">
    <location>
        <begin position="16"/>
        <end position="149"/>
    </location>
</feature>
<evidence type="ECO:0000313" key="2">
    <source>
        <dbReference type="EMBL" id="MDO7869533.1"/>
    </source>
</evidence>
<dbReference type="EMBL" id="JAUQTA010000002">
    <property type="protein sequence ID" value="MDO7869533.1"/>
    <property type="molecule type" value="Genomic_DNA"/>
</dbReference>
<reference evidence="2 3" key="1">
    <citation type="submission" date="2023-07" db="EMBL/GenBank/DDBJ databases">
        <title>Nocardioides sp. nov WY-20 isolated from soil.</title>
        <authorList>
            <person name="Liu B."/>
            <person name="Wan Y."/>
        </authorList>
    </citation>
    <scope>NUCLEOTIDE SEQUENCE [LARGE SCALE GENOMIC DNA]</scope>
    <source>
        <strain evidence="2 3">WY-20</strain>
    </source>
</reference>
<evidence type="ECO:0000313" key="3">
    <source>
        <dbReference type="Proteomes" id="UP001233314"/>
    </source>
</evidence>
<accession>A0ABT9B5L2</accession>
<dbReference type="SUPFAM" id="SSF109854">
    <property type="entry name" value="DinB/YfiT-like putative metalloenzymes"/>
    <property type="match status" value="1"/>
</dbReference>
<comment type="caution">
    <text evidence="2">The sequence shown here is derived from an EMBL/GenBank/DDBJ whole genome shotgun (WGS) entry which is preliminary data.</text>
</comment>
<dbReference type="NCBIfam" id="TIGR03083">
    <property type="entry name" value="maleylpyruvate isomerase family mycothiol-dependent enzyme"/>
    <property type="match status" value="1"/>
</dbReference>
<dbReference type="RefSeq" id="WP_305028927.1">
    <property type="nucleotide sequence ID" value="NZ_JAUQTA010000002.1"/>
</dbReference>
<dbReference type="Gene3D" id="1.20.120.450">
    <property type="entry name" value="dinb family like domain"/>
    <property type="match status" value="1"/>
</dbReference>
<dbReference type="SUPFAM" id="SSF55718">
    <property type="entry name" value="SCP-like"/>
    <property type="match status" value="1"/>
</dbReference>
<gene>
    <name evidence="2" type="ORF">Q5722_14260</name>
</gene>
<organism evidence="2 3">
    <name type="scientific">Nocardioides jiangxiensis</name>
    <dbReference type="NCBI Taxonomy" id="3064524"/>
    <lineage>
        <taxon>Bacteria</taxon>
        <taxon>Bacillati</taxon>
        <taxon>Actinomycetota</taxon>
        <taxon>Actinomycetes</taxon>
        <taxon>Propionibacteriales</taxon>
        <taxon>Nocardioidaceae</taxon>
        <taxon>Nocardioides</taxon>
    </lineage>
</organism>
<dbReference type="Pfam" id="PF11716">
    <property type="entry name" value="MDMPI_N"/>
    <property type="match status" value="1"/>
</dbReference>
<dbReference type="InterPro" id="IPR017517">
    <property type="entry name" value="Maleyloyr_isom"/>
</dbReference>
<proteinExistence type="predicted"/>
<protein>
    <submittedName>
        <fullName evidence="2">DinB family protein</fullName>
    </submittedName>
</protein>
<evidence type="ECO:0000259" key="1">
    <source>
        <dbReference type="Pfam" id="PF11716"/>
    </source>
</evidence>
<dbReference type="InterPro" id="IPR024344">
    <property type="entry name" value="MDMPI_metal-binding"/>
</dbReference>
<keyword evidence="3" id="KW-1185">Reference proteome</keyword>
<dbReference type="InterPro" id="IPR034660">
    <property type="entry name" value="DinB/YfiT-like"/>
</dbReference>
<dbReference type="Proteomes" id="UP001233314">
    <property type="component" value="Unassembled WGS sequence"/>
</dbReference>
<dbReference type="InterPro" id="IPR036527">
    <property type="entry name" value="SCP2_sterol-bd_dom_sf"/>
</dbReference>
<name>A0ABT9B5L2_9ACTN</name>
<sequence>MSEQASAENPITAVLEATQRYLSTVARLTEEQLREPSVLPGWTRAHVVAHVALNAHGFAGALRGLRTGTPTPVYASDEQRDADIEAYAAASLEQLQAFTQMQCLRMAGELNMLKAVGSVERTPGGPVLSVVDVVELRWREVEIHHADLAADLAPGYSPADWPATFAAYLVEEAAWDRGEEFAATLHAQDIGKTFRVGAGGHGIAGTAGALAWWLVGRGAGEDLVAIRGLPELGPWKRRPREA</sequence>